<name>A0A512IVU1_9HYPH</name>
<gene>
    <name evidence="1" type="ORF">MHA02_41830</name>
</gene>
<dbReference type="InterPro" id="IPR006597">
    <property type="entry name" value="Sel1-like"/>
</dbReference>
<dbReference type="PANTHER" id="PTHR11102">
    <property type="entry name" value="SEL-1-LIKE PROTEIN"/>
    <property type="match status" value="1"/>
</dbReference>
<dbReference type="AlphaFoldDB" id="A0A512IVU1"/>
<protein>
    <submittedName>
        <fullName evidence="1">HcpA family protein</fullName>
    </submittedName>
</protein>
<organism evidence="1 2">
    <name type="scientific">Methylobacterium haplocladii</name>
    <dbReference type="NCBI Taxonomy" id="1176176"/>
    <lineage>
        <taxon>Bacteria</taxon>
        <taxon>Pseudomonadati</taxon>
        <taxon>Pseudomonadota</taxon>
        <taxon>Alphaproteobacteria</taxon>
        <taxon>Hyphomicrobiales</taxon>
        <taxon>Methylobacteriaceae</taxon>
        <taxon>Methylobacterium</taxon>
    </lineage>
</organism>
<keyword evidence="2" id="KW-1185">Reference proteome</keyword>
<evidence type="ECO:0000313" key="1">
    <source>
        <dbReference type="EMBL" id="GEP01796.1"/>
    </source>
</evidence>
<accession>A0A512IVU1</accession>
<evidence type="ECO:0000313" key="2">
    <source>
        <dbReference type="Proteomes" id="UP000321258"/>
    </source>
</evidence>
<dbReference type="SUPFAM" id="SSF81901">
    <property type="entry name" value="HCP-like"/>
    <property type="match status" value="3"/>
</dbReference>
<dbReference type="InterPro" id="IPR011990">
    <property type="entry name" value="TPR-like_helical_dom_sf"/>
</dbReference>
<comment type="caution">
    <text evidence="1">The sequence shown here is derived from an EMBL/GenBank/DDBJ whole genome shotgun (WGS) entry which is preliminary data.</text>
</comment>
<dbReference type="Gene3D" id="1.25.40.10">
    <property type="entry name" value="Tetratricopeptide repeat domain"/>
    <property type="match status" value="3"/>
</dbReference>
<reference evidence="1 2" key="1">
    <citation type="submission" date="2019-07" db="EMBL/GenBank/DDBJ databases">
        <title>Whole genome shotgun sequence of Methylobacterium haplocladii NBRC 107714.</title>
        <authorList>
            <person name="Hosoyama A."/>
            <person name="Uohara A."/>
            <person name="Ohji S."/>
            <person name="Ichikawa N."/>
        </authorList>
    </citation>
    <scope>NUCLEOTIDE SEQUENCE [LARGE SCALE GENOMIC DNA]</scope>
    <source>
        <strain evidence="1 2">NBRC 107714</strain>
    </source>
</reference>
<sequence length="624" mass="67601">MPRFLAKYFYRRAGRLRASGHLAAAHKDLALAAKAGYAPAQYMLARAYQTGHGCVRSGAISEHWFRAAAEGGHVESQFELGLILLNNRDLFWAAGLSAVWLGHRADQEEPLAAALFPSAGATLKDPQAAFQWLMKAAMAGKPEAQANVGWLLLKGSGCETDRAEAHRWLSLAARHNIGQAALGLAEYHGETGTDEYDPALSAHWAGQASHLGNGSGSWRYGIALRDGLGVAKNIPEAERYLSLAADQGHHTAGYDSAVLMLAREPTPEQLLSAIERLRSCAKRNHVPSALLLADLYGRGDRIRPDLREVAKWYLLVAETGHPQAMFMMGCLYARGDGVVHDLKHAARYFELAAQAGHVQAAFNLGLYRLNGQGIERNISEAKRWLHFAAEAGLCQAQLCLGQILDQEAETSTEADAARLLIKRAADSGSIDAKLSLSRMLIADGSDVSKDQAIVLLTEAMGAGDVDACEILLRMPVVSDLDYIIQMLQRSIHSGNVRAKAVLAEALLTNEHVPRDPTRAIMLLKQGVAEGDAQACFLTGVIYCQGQYISKDLKIGFEFYLQAAKISHPLAQYNTGIMLLQGIGVERNVSEGVAWIRKAAGNNVLQAVRFLGDIEKQASLAETSI</sequence>
<dbReference type="Proteomes" id="UP000321258">
    <property type="component" value="Unassembled WGS sequence"/>
</dbReference>
<dbReference type="Pfam" id="PF08238">
    <property type="entry name" value="Sel1"/>
    <property type="match status" value="11"/>
</dbReference>
<dbReference type="PANTHER" id="PTHR11102:SF160">
    <property type="entry name" value="ERAD-ASSOCIATED E3 UBIQUITIN-PROTEIN LIGASE COMPONENT HRD3"/>
    <property type="match status" value="1"/>
</dbReference>
<dbReference type="InterPro" id="IPR050767">
    <property type="entry name" value="Sel1_AlgK"/>
</dbReference>
<proteinExistence type="predicted"/>
<dbReference type="EMBL" id="BJZT01000053">
    <property type="protein sequence ID" value="GEP01796.1"/>
    <property type="molecule type" value="Genomic_DNA"/>
</dbReference>
<dbReference type="SMART" id="SM00671">
    <property type="entry name" value="SEL1"/>
    <property type="match status" value="11"/>
</dbReference>
<dbReference type="OrthoDB" id="9797030at2"/>